<evidence type="ECO:0000256" key="4">
    <source>
        <dbReference type="ARBA" id="ARBA00023015"/>
    </source>
</evidence>
<feature type="transmembrane region" description="Helical" evidence="9">
    <location>
        <begin position="541"/>
        <end position="562"/>
    </location>
</feature>
<dbReference type="GO" id="GO:0003677">
    <property type="term" value="F:DNA binding"/>
    <property type="evidence" value="ECO:0007669"/>
    <property type="project" value="UniProtKB-KW"/>
</dbReference>
<dbReference type="PROSITE" id="PS00463">
    <property type="entry name" value="ZN2_CY6_FUNGAL_1"/>
    <property type="match status" value="1"/>
</dbReference>
<keyword evidence="5" id="KW-0238">DNA-binding</keyword>
<evidence type="ECO:0000256" key="7">
    <source>
        <dbReference type="ARBA" id="ARBA00023242"/>
    </source>
</evidence>
<comment type="subcellular location">
    <subcellularLocation>
        <location evidence="1">Nucleus</location>
    </subcellularLocation>
</comment>
<feature type="region of interest" description="Disordered" evidence="8">
    <location>
        <begin position="96"/>
        <end position="129"/>
    </location>
</feature>
<evidence type="ECO:0000313" key="12">
    <source>
        <dbReference type="Proteomes" id="UP001165120"/>
    </source>
</evidence>
<dbReference type="Pfam" id="PF04082">
    <property type="entry name" value="Fungal_trans"/>
    <property type="match status" value="1"/>
</dbReference>
<dbReference type="GO" id="GO:0005634">
    <property type="term" value="C:nucleus"/>
    <property type="evidence" value="ECO:0007669"/>
    <property type="project" value="UniProtKB-SubCell"/>
</dbReference>
<keyword evidence="3" id="KW-0862">Zinc</keyword>
<dbReference type="InterPro" id="IPR007219">
    <property type="entry name" value="XnlR_reg_dom"/>
</dbReference>
<keyword evidence="9" id="KW-0472">Membrane</keyword>
<dbReference type="PANTHER" id="PTHR31313">
    <property type="entry name" value="TY1 ENHANCER ACTIVATOR"/>
    <property type="match status" value="1"/>
</dbReference>
<dbReference type="Proteomes" id="UP001165120">
    <property type="component" value="Unassembled WGS sequence"/>
</dbReference>
<evidence type="ECO:0000256" key="1">
    <source>
        <dbReference type="ARBA" id="ARBA00004123"/>
    </source>
</evidence>
<dbReference type="InterPro" id="IPR001138">
    <property type="entry name" value="Zn2Cys6_DnaBD"/>
</dbReference>
<keyword evidence="12" id="KW-1185">Reference proteome</keyword>
<dbReference type="GO" id="GO:0008270">
    <property type="term" value="F:zinc ion binding"/>
    <property type="evidence" value="ECO:0007669"/>
    <property type="project" value="InterPro"/>
</dbReference>
<evidence type="ECO:0000256" key="6">
    <source>
        <dbReference type="ARBA" id="ARBA00023163"/>
    </source>
</evidence>
<dbReference type="CDD" id="cd12148">
    <property type="entry name" value="fungal_TF_MHR"/>
    <property type="match status" value="1"/>
</dbReference>
<proteinExistence type="predicted"/>
<dbReference type="CDD" id="cd00067">
    <property type="entry name" value="GAL4"/>
    <property type="match status" value="1"/>
</dbReference>
<sequence>MSSYIRRTCIYCRQKRKKCDGKSPCSVCVSLSQNCIYQPEIDRRRRKYNTDYVEYLESKSQKLEKFILDFVKDDKDLEFNAKDIIKSLTLRIPNNNNDGDFSSTSTSTNSNSNNNINDSNDESQFSNLSSSINHRSDTLTELGDDIAFNELLTMAKNMSLENNDQKNDSYQQKKFNYQNSTFNDGIHASQNYQRRRNDLLRSKYLDSNSSPDDFPLKTDGISISFVDESFRQELIHNFINHCCEVSYIVSLTLPTINSWEFPSTDPSHQLLMCTVYGMGCIFSSNQYAKEVTKILISEAENMVLSTCRFESNQYLVQSLFLLSCYEMGNGNDSVSYLFISMAAALTQHMGYHISYDENSSAARFAPKTTHFKSALLWSICTQDRIVTTSLGVPSCIHFKRIISPFYTPESSMNSEDKESYLLEISFSYISRLWYILDRFLDQICSIQGDIGDTQERSKLVLTAKNTLIDLKALLPPQLKNVEKIGNYHILMFHLNYEVCFILLYRLLLNELPLEGSNNCISSALNATKLIERLVYSINDFIPSYEFGFLVNTVAIVLLVYLVERNTKSKKDNKMSTSSIKRDIYYNSFITCLKALYLDTRYWSRSLNNIKLLSDFAIMNGFHCDELIYTDNLIKISAANSQQPEFENSEFENSEIDNSEFDSEI</sequence>
<evidence type="ECO:0000256" key="5">
    <source>
        <dbReference type="ARBA" id="ARBA00023125"/>
    </source>
</evidence>
<dbReference type="SMART" id="SM00066">
    <property type="entry name" value="GAL4"/>
    <property type="match status" value="1"/>
</dbReference>
<reference evidence="11" key="1">
    <citation type="submission" date="2023-04" db="EMBL/GenBank/DDBJ databases">
        <title>Candida boidinii NBRC 10035.</title>
        <authorList>
            <person name="Ichikawa N."/>
            <person name="Sato H."/>
            <person name="Tonouchi N."/>
        </authorList>
    </citation>
    <scope>NUCLEOTIDE SEQUENCE</scope>
    <source>
        <strain evidence="11">NBRC 10035</strain>
    </source>
</reference>
<keyword evidence="4" id="KW-0805">Transcription regulation</keyword>
<keyword evidence="9" id="KW-0812">Transmembrane</keyword>
<keyword evidence="7" id="KW-0539">Nucleus</keyword>
<feature type="region of interest" description="Disordered" evidence="8">
    <location>
        <begin position="644"/>
        <end position="664"/>
    </location>
</feature>
<dbReference type="Gene3D" id="4.10.240.10">
    <property type="entry name" value="Zn(2)-C6 fungal-type DNA-binding domain"/>
    <property type="match status" value="1"/>
</dbReference>
<dbReference type="Pfam" id="PF00172">
    <property type="entry name" value="Zn_clus"/>
    <property type="match status" value="1"/>
</dbReference>
<comment type="caution">
    <text evidence="11">The sequence shown here is derived from an EMBL/GenBank/DDBJ whole genome shotgun (WGS) entry which is preliminary data.</text>
</comment>
<organism evidence="11 12">
    <name type="scientific">Candida boidinii</name>
    <name type="common">Yeast</name>
    <dbReference type="NCBI Taxonomy" id="5477"/>
    <lineage>
        <taxon>Eukaryota</taxon>
        <taxon>Fungi</taxon>
        <taxon>Dikarya</taxon>
        <taxon>Ascomycota</taxon>
        <taxon>Saccharomycotina</taxon>
        <taxon>Pichiomycetes</taxon>
        <taxon>Pichiales</taxon>
        <taxon>Pichiaceae</taxon>
        <taxon>Ogataea</taxon>
        <taxon>Ogataea/Candida clade</taxon>
    </lineage>
</organism>
<dbReference type="GO" id="GO:0006351">
    <property type="term" value="P:DNA-templated transcription"/>
    <property type="evidence" value="ECO:0007669"/>
    <property type="project" value="InterPro"/>
</dbReference>
<keyword evidence="9" id="KW-1133">Transmembrane helix</keyword>
<feature type="domain" description="Zn(2)-C6 fungal-type" evidence="10">
    <location>
        <begin position="8"/>
        <end position="37"/>
    </location>
</feature>
<feature type="compositionally biased region" description="Acidic residues" evidence="8">
    <location>
        <begin position="646"/>
        <end position="664"/>
    </location>
</feature>
<evidence type="ECO:0000256" key="3">
    <source>
        <dbReference type="ARBA" id="ARBA00022833"/>
    </source>
</evidence>
<dbReference type="SMART" id="SM00906">
    <property type="entry name" value="Fungal_trans"/>
    <property type="match status" value="1"/>
</dbReference>
<keyword evidence="6" id="KW-0804">Transcription</keyword>
<evidence type="ECO:0000313" key="11">
    <source>
        <dbReference type="EMBL" id="GME69966.1"/>
    </source>
</evidence>
<dbReference type="AlphaFoldDB" id="A0A9W6T0G9"/>
<accession>A0A9W6T0G9</accession>
<feature type="compositionally biased region" description="Low complexity" evidence="8">
    <location>
        <begin position="96"/>
        <end position="118"/>
    </location>
</feature>
<dbReference type="InterPro" id="IPR036864">
    <property type="entry name" value="Zn2-C6_fun-type_DNA-bd_sf"/>
</dbReference>
<dbReference type="PROSITE" id="PS50048">
    <property type="entry name" value="ZN2_CY6_FUNGAL_2"/>
    <property type="match status" value="1"/>
</dbReference>
<keyword evidence="2" id="KW-0479">Metal-binding</keyword>
<gene>
    <name evidence="11" type="ORF">Cboi02_000266800</name>
</gene>
<name>A0A9W6T0G9_CANBO</name>
<dbReference type="InterPro" id="IPR051615">
    <property type="entry name" value="Transcr_Regulatory_Elem"/>
</dbReference>
<dbReference type="EMBL" id="BSXN01000824">
    <property type="protein sequence ID" value="GME69966.1"/>
    <property type="molecule type" value="Genomic_DNA"/>
</dbReference>
<evidence type="ECO:0000256" key="9">
    <source>
        <dbReference type="SAM" id="Phobius"/>
    </source>
</evidence>
<protein>
    <submittedName>
        <fullName evidence="11">Unnamed protein product</fullName>
    </submittedName>
</protein>
<dbReference type="SUPFAM" id="SSF57701">
    <property type="entry name" value="Zn2/Cys6 DNA-binding domain"/>
    <property type="match status" value="1"/>
</dbReference>
<evidence type="ECO:0000256" key="2">
    <source>
        <dbReference type="ARBA" id="ARBA00022723"/>
    </source>
</evidence>
<dbReference type="GO" id="GO:0000981">
    <property type="term" value="F:DNA-binding transcription factor activity, RNA polymerase II-specific"/>
    <property type="evidence" value="ECO:0007669"/>
    <property type="project" value="InterPro"/>
</dbReference>
<evidence type="ECO:0000256" key="8">
    <source>
        <dbReference type="SAM" id="MobiDB-lite"/>
    </source>
</evidence>
<evidence type="ECO:0000259" key="10">
    <source>
        <dbReference type="PROSITE" id="PS50048"/>
    </source>
</evidence>
<dbReference type="PANTHER" id="PTHR31313:SF81">
    <property type="entry name" value="TY1 ENHANCER ACTIVATOR"/>
    <property type="match status" value="1"/>
</dbReference>